<keyword evidence="3" id="KW-1185">Reference proteome</keyword>
<proteinExistence type="predicted"/>
<dbReference type="GeneID" id="17262187"/>
<protein>
    <submittedName>
        <fullName evidence="2">Uncharacterized protein</fullName>
    </submittedName>
</protein>
<dbReference type="EnsemblProtists" id="EOD15933">
    <property type="protein sequence ID" value="EOD15933"/>
    <property type="gene ID" value="EMIHUDRAFT_210866"/>
</dbReference>
<dbReference type="PaxDb" id="2903-EOD15933"/>
<sequence length="183" mass="19899">MSLFPLASLVPVARPRCLVPERRAGAGHGGARLSEAEGEPRTGRVESAASIAAAQMRANVRSYNAEEEKALRVCRIEFAPYPSGKYNKLEGEDGPGRVAAYEQCRKDLPALSSWSDDEIEATFTYMQSTPSELLFNSPIGPFLVLSGLSIWRDGMAAWGIPPCKTYLDLCEALPTFQLNVMGS</sequence>
<evidence type="ECO:0000256" key="1">
    <source>
        <dbReference type="SAM" id="MobiDB-lite"/>
    </source>
</evidence>
<evidence type="ECO:0000313" key="2">
    <source>
        <dbReference type="EnsemblProtists" id="EOD15933"/>
    </source>
</evidence>
<reference evidence="3" key="1">
    <citation type="journal article" date="2013" name="Nature">
        <title>Pan genome of the phytoplankton Emiliania underpins its global distribution.</title>
        <authorList>
            <person name="Read B.A."/>
            <person name="Kegel J."/>
            <person name="Klute M.J."/>
            <person name="Kuo A."/>
            <person name="Lefebvre S.C."/>
            <person name="Maumus F."/>
            <person name="Mayer C."/>
            <person name="Miller J."/>
            <person name="Monier A."/>
            <person name="Salamov A."/>
            <person name="Young J."/>
            <person name="Aguilar M."/>
            <person name="Claverie J.M."/>
            <person name="Frickenhaus S."/>
            <person name="Gonzalez K."/>
            <person name="Herman E.K."/>
            <person name="Lin Y.C."/>
            <person name="Napier J."/>
            <person name="Ogata H."/>
            <person name="Sarno A.F."/>
            <person name="Shmutz J."/>
            <person name="Schroeder D."/>
            <person name="de Vargas C."/>
            <person name="Verret F."/>
            <person name="von Dassow P."/>
            <person name="Valentin K."/>
            <person name="Van de Peer Y."/>
            <person name="Wheeler G."/>
            <person name="Dacks J.B."/>
            <person name="Delwiche C.F."/>
            <person name="Dyhrman S.T."/>
            <person name="Glockner G."/>
            <person name="John U."/>
            <person name="Richards T."/>
            <person name="Worden A.Z."/>
            <person name="Zhang X."/>
            <person name="Grigoriev I.V."/>
            <person name="Allen A.E."/>
            <person name="Bidle K."/>
            <person name="Borodovsky M."/>
            <person name="Bowler C."/>
            <person name="Brownlee C."/>
            <person name="Cock J.M."/>
            <person name="Elias M."/>
            <person name="Gladyshev V.N."/>
            <person name="Groth M."/>
            <person name="Guda C."/>
            <person name="Hadaegh A."/>
            <person name="Iglesias-Rodriguez M.D."/>
            <person name="Jenkins J."/>
            <person name="Jones B.M."/>
            <person name="Lawson T."/>
            <person name="Leese F."/>
            <person name="Lindquist E."/>
            <person name="Lobanov A."/>
            <person name="Lomsadze A."/>
            <person name="Malik S.B."/>
            <person name="Marsh M.E."/>
            <person name="Mackinder L."/>
            <person name="Mock T."/>
            <person name="Mueller-Roeber B."/>
            <person name="Pagarete A."/>
            <person name="Parker M."/>
            <person name="Probert I."/>
            <person name="Quesneville H."/>
            <person name="Raines C."/>
            <person name="Rensing S.A."/>
            <person name="Riano-Pachon D.M."/>
            <person name="Richier S."/>
            <person name="Rokitta S."/>
            <person name="Shiraiwa Y."/>
            <person name="Soanes D.M."/>
            <person name="van der Giezen M."/>
            <person name="Wahlund T.M."/>
            <person name="Williams B."/>
            <person name="Wilson W."/>
            <person name="Wolfe G."/>
            <person name="Wurch L.L."/>
        </authorList>
    </citation>
    <scope>NUCLEOTIDE SEQUENCE</scope>
</reference>
<dbReference type="RefSeq" id="XP_005768362.1">
    <property type="nucleotide sequence ID" value="XM_005768305.1"/>
</dbReference>
<evidence type="ECO:0000313" key="3">
    <source>
        <dbReference type="Proteomes" id="UP000013827"/>
    </source>
</evidence>
<organism evidence="2 3">
    <name type="scientific">Emiliania huxleyi (strain CCMP1516)</name>
    <dbReference type="NCBI Taxonomy" id="280463"/>
    <lineage>
        <taxon>Eukaryota</taxon>
        <taxon>Haptista</taxon>
        <taxon>Haptophyta</taxon>
        <taxon>Prymnesiophyceae</taxon>
        <taxon>Isochrysidales</taxon>
        <taxon>Noelaerhabdaceae</taxon>
        <taxon>Emiliania</taxon>
    </lineage>
</organism>
<dbReference type="AlphaFoldDB" id="A0A0D3IXE8"/>
<dbReference type="HOGENOM" id="CLU_1477722_0_0_1"/>
<reference evidence="2" key="2">
    <citation type="submission" date="2024-10" db="UniProtKB">
        <authorList>
            <consortium name="EnsemblProtists"/>
        </authorList>
    </citation>
    <scope>IDENTIFICATION</scope>
</reference>
<feature type="compositionally biased region" description="Basic and acidic residues" evidence="1">
    <location>
        <begin position="34"/>
        <end position="43"/>
    </location>
</feature>
<feature type="region of interest" description="Disordered" evidence="1">
    <location>
        <begin position="24"/>
        <end position="43"/>
    </location>
</feature>
<accession>A0A0D3IXE8</accession>
<dbReference type="KEGG" id="ehx:EMIHUDRAFT_210866"/>
<name>A0A0D3IXE8_EMIH1</name>
<dbReference type="Proteomes" id="UP000013827">
    <property type="component" value="Unassembled WGS sequence"/>
</dbReference>